<reference evidence="3" key="1">
    <citation type="submission" date="2020-01" db="EMBL/GenBank/DDBJ databases">
        <authorList>
            <consortium name="DOE Joint Genome Institute"/>
            <person name="Haridas S."/>
            <person name="Albert R."/>
            <person name="Binder M."/>
            <person name="Bloem J."/>
            <person name="Labutti K."/>
            <person name="Salamov A."/>
            <person name="Andreopoulos B."/>
            <person name="Baker S.E."/>
            <person name="Barry K."/>
            <person name="Bills G."/>
            <person name="Bluhm B.H."/>
            <person name="Cannon C."/>
            <person name="Castanera R."/>
            <person name="Culley D.E."/>
            <person name="Daum C."/>
            <person name="Ezra D."/>
            <person name="Gonzalez J.B."/>
            <person name="Henrissat B."/>
            <person name="Kuo A."/>
            <person name="Liang C."/>
            <person name="Lipzen A."/>
            <person name="Lutzoni F."/>
            <person name="Magnuson J."/>
            <person name="Mondo S."/>
            <person name="Nolan M."/>
            <person name="Ohm R."/>
            <person name="Pangilinan J."/>
            <person name="Park H.-J."/>
            <person name="Ramirez L."/>
            <person name="Alfaro M."/>
            <person name="Sun H."/>
            <person name="Tritt A."/>
            <person name="Yoshinaga Y."/>
            <person name="Zwiers L.-H."/>
            <person name="Turgeon B.G."/>
            <person name="Goodwin S.B."/>
            <person name="Spatafora J.W."/>
            <person name="Crous P.W."/>
            <person name="Grigoriev I.V."/>
        </authorList>
    </citation>
    <scope>NUCLEOTIDE SEQUENCE</scope>
    <source>
        <strain evidence="3">CBS 342.82</strain>
    </source>
</reference>
<evidence type="ECO:0000256" key="1">
    <source>
        <dbReference type="SAM" id="MobiDB-lite"/>
    </source>
</evidence>
<dbReference type="OrthoDB" id="5431474at2759"/>
<feature type="compositionally biased region" description="Low complexity" evidence="1">
    <location>
        <begin position="181"/>
        <end position="192"/>
    </location>
</feature>
<protein>
    <submittedName>
        <fullName evidence="3">Uncharacterized protein</fullName>
    </submittedName>
</protein>
<dbReference type="GeneID" id="54362029"/>
<feature type="compositionally biased region" description="Basic and acidic residues" evidence="1">
    <location>
        <begin position="198"/>
        <end position="211"/>
    </location>
</feature>
<name>A0A6J3MBF9_9PEZI</name>
<feature type="compositionally biased region" description="Pro residues" evidence="1">
    <location>
        <begin position="171"/>
        <end position="180"/>
    </location>
</feature>
<feature type="compositionally biased region" description="Polar residues" evidence="1">
    <location>
        <begin position="1"/>
        <end position="22"/>
    </location>
</feature>
<gene>
    <name evidence="3" type="ORF">K489DRAFT_377744</name>
</gene>
<feature type="compositionally biased region" description="Polar residues" evidence="1">
    <location>
        <begin position="212"/>
        <end position="223"/>
    </location>
</feature>
<reference evidence="3" key="3">
    <citation type="submission" date="2025-08" db="UniProtKB">
        <authorList>
            <consortium name="RefSeq"/>
        </authorList>
    </citation>
    <scope>IDENTIFICATION</scope>
    <source>
        <strain evidence="3">CBS 342.82</strain>
    </source>
</reference>
<dbReference type="Proteomes" id="UP000504637">
    <property type="component" value="Unplaced"/>
</dbReference>
<keyword evidence="2" id="KW-1185">Reference proteome</keyword>
<evidence type="ECO:0000313" key="3">
    <source>
        <dbReference type="RefSeq" id="XP_033462234.1"/>
    </source>
</evidence>
<proteinExistence type="predicted"/>
<accession>A0A6J3MBF9</accession>
<sequence>MKNPGSLTPKINNEIASTTADRISSARGPSDSPLEPPSEAGLEMELQKCIEEIIMYKLDIKGYKKDIKRANAEIQGLRSGGPTTPDPGTLSRSTTSRHRATGSEGLGISVSDISAARTPSLPSSAIDNNKPHSFLGPATRRPSAANALSAPSMAPNHNPSRAAPETQKQLPAPPPPPPTGRSPRPVSRQPSSANTSIKIDRHESSSHRTHSDPTTAPSRSSTILMGATTTAAAAAAHNLMLQTAGHLPRGRNSLPPRPFAETLSPRRLEKSTTAADALIAAAAAAPPPPRVVKEGHF</sequence>
<reference evidence="3" key="2">
    <citation type="submission" date="2020-04" db="EMBL/GenBank/DDBJ databases">
        <authorList>
            <consortium name="NCBI Genome Project"/>
        </authorList>
    </citation>
    <scope>NUCLEOTIDE SEQUENCE</scope>
    <source>
        <strain evidence="3">CBS 342.82</strain>
    </source>
</reference>
<organism evidence="3">
    <name type="scientific">Dissoconium aciculare CBS 342.82</name>
    <dbReference type="NCBI Taxonomy" id="1314786"/>
    <lineage>
        <taxon>Eukaryota</taxon>
        <taxon>Fungi</taxon>
        <taxon>Dikarya</taxon>
        <taxon>Ascomycota</taxon>
        <taxon>Pezizomycotina</taxon>
        <taxon>Dothideomycetes</taxon>
        <taxon>Dothideomycetidae</taxon>
        <taxon>Mycosphaerellales</taxon>
        <taxon>Dissoconiaceae</taxon>
        <taxon>Dissoconium</taxon>
    </lineage>
</organism>
<feature type="region of interest" description="Disordered" evidence="1">
    <location>
        <begin position="1"/>
        <end position="42"/>
    </location>
</feature>
<feature type="region of interest" description="Disordered" evidence="1">
    <location>
        <begin position="74"/>
        <end position="223"/>
    </location>
</feature>
<feature type="region of interest" description="Disordered" evidence="1">
    <location>
        <begin position="243"/>
        <end position="272"/>
    </location>
</feature>
<dbReference type="RefSeq" id="XP_033462234.1">
    <property type="nucleotide sequence ID" value="XM_033604229.1"/>
</dbReference>
<dbReference type="AlphaFoldDB" id="A0A6J3MBF9"/>
<evidence type="ECO:0000313" key="2">
    <source>
        <dbReference type="Proteomes" id="UP000504637"/>
    </source>
</evidence>